<protein>
    <submittedName>
        <fullName evidence="1">Uncharacterized protein</fullName>
    </submittedName>
</protein>
<name>A0A1D7U474_9HYPH</name>
<dbReference type="OrthoDB" id="8163711at2"/>
<dbReference type="AlphaFoldDB" id="A0A1D7U474"/>
<evidence type="ECO:0000313" key="1">
    <source>
        <dbReference type="EMBL" id="AOO82173.1"/>
    </source>
</evidence>
<organism evidence="1 2">
    <name type="scientific">Bosea vaviloviae</name>
    <dbReference type="NCBI Taxonomy" id="1526658"/>
    <lineage>
        <taxon>Bacteria</taxon>
        <taxon>Pseudomonadati</taxon>
        <taxon>Pseudomonadota</taxon>
        <taxon>Alphaproteobacteria</taxon>
        <taxon>Hyphomicrobiales</taxon>
        <taxon>Boseaceae</taxon>
        <taxon>Bosea</taxon>
    </lineage>
</organism>
<proteinExistence type="predicted"/>
<sequence length="74" mass="8245">MPSKSKSLNATLLRLTHHYSDAKDLFNAVRAEHPDASKKDIVLAALAMMIDQCETDASSARKLHQLALQRRGEE</sequence>
<gene>
    <name evidence="1" type="ORF">BHK69_18535</name>
</gene>
<accession>A0A1D7U474</accession>
<dbReference type="RefSeq" id="WP_069691383.1">
    <property type="nucleotide sequence ID" value="NZ_CP017147.1"/>
</dbReference>
<dbReference type="Proteomes" id="UP000094969">
    <property type="component" value="Chromosome"/>
</dbReference>
<dbReference type="EMBL" id="CP017147">
    <property type="protein sequence ID" value="AOO82173.1"/>
    <property type="molecule type" value="Genomic_DNA"/>
</dbReference>
<dbReference type="KEGG" id="bvv:BHK69_18535"/>
<keyword evidence="2" id="KW-1185">Reference proteome</keyword>
<evidence type="ECO:0000313" key="2">
    <source>
        <dbReference type="Proteomes" id="UP000094969"/>
    </source>
</evidence>
<reference evidence="1 2" key="1">
    <citation type="journal article" date="2015" name="Antonie Van Leeuwenhoek">
        <title>Bosea vaviloviae sp. nov., a new species of slow-growing rhizobia isolated from nodules of the relict species Vavilovia formosa (Stev.) Fed.</title>
        <authorList>
            <person name="Safronova V.I."/>
            <person name="Kuznetsova I.G."/>
            <person name="Sazanova A.L."/>
            <person name="Kimeklis A.K."/>
            <person name="Belimov A.A."/>
            <person name="Andronov E.E."/>
            <person name="Pinaev A.G."/>
            <person name="Chizhevskaya E.P."/>
            <person name="Pukhaev A.R."/>
            <person name="Popov K.P."/>
            <person name="Willems A."/>
            <person name="Tikhonovich I.A."/>
        </authorList>
    </citation>
    <scope>NUCLEOTIDE SEQUENCE [LARGE SCALE GENOMIC DNA]</scope>
    <source>
        <strain evidence="1 2">Vaf18</strain>
    </source>
</reference>